<evidence type="ECO:0000259" key="2">
    <source>
        <dbReference type="SMART" id="SM01054"/>
    </source>
</evidence>
<sequence>MCSEENSNELDTKNEECDKASKSDEGNVTRDNTGSPEKQENEERVTNKVEKKETTHWRNLKRWIILQRFIKELEKLRKFNPRKPQYMQLEHDHEAEKKSISQLAPTQKRKVGLLVITFENMVPPRGSNIQVTFPKLKSRNEVNLQTAGKGNTSVSNKDIVCEHVDKRSAKDDRSMSKNDKLDEVTSTSSDKGSIEMEKFGDSNDDSTSSTISNLGNDGDETQENNMNLSKCEATESIIVSSDENEKITEAEDDNGR</sequence>
<evidence type="ECO:0000313" key="4">
    <source>
        <dbReference type="Proteomes" id="UP001371456"/>
    </source>
</evidence>
<feature type="compositionally biased region" description="Basic and acidic residues" evidence="1">
    <location>
        <begin position="37"/>
        <end position="52"/>
    </location>
</feature>
<accession>A0AAN8TDC2</accession>
<dbReference type="InterPro" id="IPR044681">
    <property type="entry name" value="PICBP-like"/>
</dbReference>
<feature type="compositionally biased region" description="Basic and acidic residues" evidence="1">
    <location>
        <begin position="165"/>
        <end position="183"/>
    </location>
</feature>
<dbReference type="PANTHER" id="PTHR33923">
    <property type="entry name" value="CALMODULIN-BINDING PROTEIN-RELATED"/>
    <property type="match status" value="1"/>
</dbReference>
<dbReference type="EMBL" id="JBANQN010000006">
    <property type="protein sequence ID" value="KAK6786423.1"/>
    <property type="molecule type" value="Genomic_DNA"/>
</dbReference>
<comment type="caution">
    <text evidence="3">The sequence shown here is derived from an EMBL/GenBank/DDBJ whole genome shotgun (WGS) entry which is preliminary data.</text>
</comment>
<feature type="region of interest" description="Disordered" evidence="1">
    <location>
        <begin position="165"/>
        <end position="256"/>
    </location>
</feature>
<name>A0AAN8TDC2_SOLBU</name>
<dbReference type="Proteomes" id="UP001371456">
    <property type="component" value="Unassembled WGS sequence"/>
</dbReference>
<dbReference type="GO" id="GO:0005516">
    <property type="term" value="F:calmodulin binding"/>
    <property type="evidence" value="ECO:0007669"/>
    <property type="project" value="InterPro"/>
</dbReference>
<feature type="domain" description="Calmodulin-binding" evidence="2">
    <location>
        <begin position="37"/>
        <end position="123"/>
    </location>
</feature>
<feature type="region of interest" description="Disordered" evidence="1">
    <location>
        <begin position="1"/>
        <end position="52"/>
    </location>
</feature>
<feature type="compositionally biased region" description="Basic and acidic residues" evidence="1">
    <location>
        <begin position="192"/>
        <end position="201"/>
    </location>
</feature>
<feature type="compositionally biased region" description="Basic and acidic residues" evidence="1">
    <location>
        <begin position="243"/>
        <end position="256"/>
    </location>
</feature>
<protein>
    <recommendedName>
        <fullName evidence="2">Calmodulin-binding domain-containing protein</fullName>
    </recommendedName>
</protein>
<dbReference type="PANTHER" id="PTHR33923:SF10">
    <property type="entry name" value="CALMODULIN-BINDING DOMAIN-CONTAINING PROTEIN"/>
    <property type="match status" value="1"/>
</dbReference>
<organism evidence="3 4">
    <name type="scientific">Solanum bulbocastanum</name>
    <name type="common">Wild potato</name>
    <dbReference type="NCBI Taxonomy" id="147425"/>
    <lineage>
        <taxon>Eukaryota</taxon>
        <taxon>Viridiplantae</taxon>
        <taxon>Streptophyta</taxon>
        <taxon>Embryophyta</taxon>
        <taxon>Tracheophyta</taxon>
        <taxon>Spermatophyta</taxon>
        <taxon>Magnoliopsida</taxon>
        <taxon>eudicotyledons</taxon>
        <taxon>Gunneridae</taxon>
        <taxon>Pentapetalae</taxon>
        <taxon>asterids</taxon>
        <taxon>lamiids</taxon>
        <taxon>Solanales</taxon>
        <taxon>Solanaceae</taxon>
        <taxon>Solanoideae</taxon>
        <taxon>Solaneae</taxon>
        <taxon>Solanum</taxon>
    </lineage>
</organism>
<gene>
    <name evidence="3" type="ORF">RDI58_014948</name>
</gene>
<evidence type="ECO:0000313" key="3">
    <source>
        <dbReference type="EMBL" id="KAK6786423.1"/>
    </source>
</evidence>
<feature type="compositionally biased region" description="Basic and acidic residues" evidence="1">
    <location>
        <begin position="10"/>
        <end position="28"/>
    </location>
</feature>
<reference evidence="3 4" key="1">
    <citation type="submission" date="2024-02" db="EMBL/GenBank/DDBJ databases">
        <title>de novo genome assembly of Solanum bulbocastanum strain 11H21.</title>
        <authorList>
            <person name="Hosaka A.J."/>
        </authorList>
    </citation>
    <scope>NUCLEOTIDE SEQUENCE [LARGE SCALE GENOMIC DNA]</scope>
    <source>
        <tissue evidence="3">Young leaves</tissue>
    </source>
</reference>
<dbReference type="InterPro" id="IPR012417">
    <property type="entry name" value="CaM-bd_dom_pln"/>
</dbReference>
<dbReference type="AlphaFoldDB" id="A0AAN8TDC2"/>
<dbReference type="SMART" id="SM01054">
    <property type="entry name" value="CaM_binding"/>
    <property type="match status" value="1"/>
</dbReference>
<evidence type="ECO:0000256" key="1">
    <source>
        <dbReference type="SAM" id="MobiDB-lite"/>
    </source>
</evidence>
<keyword evidence="4" id="KW-1185">Reference proteome</keyword>
<proteinExistence type="predicted"/>